<reference evidence="1 2" key="1">
    <citation type="submission" date="2017-06" db="EMBL/GenBank/DDBJ databases">
        <title>Genome Sequencing of the methanotroph Methylovulum psychrotolerants str. HV10-M2 isolated from a high-altitude environment.</title>
        <authorList>
            <person name="Mateos-Rivera A."/>
        </authorList>
    </citation>
    <scope>NUCLEOTIDE SEQUENCE [LARGE SCALE GENOMIC DNA]</scope>
    <source>
        <strain evidence="1 2">HV10_M2</strain>
    </source>
</reference>
<dbReference type="KEGG" id="mpsy:CEK71_04990"/>
<organism evidence="1 2">
    <name type="scientific">Methylovulum psychrotolerans</name>
    <dbReference type="NCBI Taxonomy" id="1704499"/>
    <lineage>
        <taxon>Bacteria</taxon>
        <taxon>Pseudomonadati</taxon>
        <taxon>Pseudomonadota</taxon>
        <taxon>Gammaproteobacteria</taxon>
        <taxon>Methylococcales</taxon>
        <taxon>Methylococcaceae</taxon>
        <taxon>Methylovulum</taxon>
    </lineage>
</organism>
<keyword evidence="2" id="KW-1185">Reference proteome</keyword>
<evidence type="ECO:0000313" key="2">
    <source>
        <dbReference type="Proteomes" id="UP000197019"/>
    </source>
</evidence>
<accession>A0A1Z4BW50</accession>
<gene>
    <name evidence="1" type="ORF">CEK71_04990</name>
</gene>
<protein>
    <submittedName>
        <fullName evidence="1">Uncharacterized protein</fullName>
    </submittedName>
</protein>
<evidence type="ECO:0000313" key="1">
    <source>
        <dbReference type="EMBL" id="ASF45472.1"/>
    </source>
</evidence>
<dbReference type="Proteomes" id="UP000197019">
    <property type="component" value="Chromosome"/>
</dbReference>
<proteinExistence type="predicted"/>
<dbReference type="RefSeq" id="WP_088618354.1">
    <property type="nucleotide sequence ID" value="NZ_CP022129.1"/>
</dbReference>
<dbReference type="EMBL" id="CP022129">
    <property type="protein sequence ID" value="ASF45472.1"/>
    <property type="molecule type" value="Genomic_DNA"/>
</dbReference>
<sequence length="76" mass="8642">MFNLYPALDDLCGHEDLNPEKPTKLLNNYGFTNRLPKDEKIINALNFKLNILQRKPILERVKGKITAYIEGLGGTV</sequence>
<dbReference type="AlphaFoldDB" id="A0A1Z4BW50"/>
<name>A0A1Z4BW50_9GAMM</name>